<evidence type="ECO:0000256" key="1">
    <source>
        <dbReference type="ARBA" id="ARBA00022518"/>
    </source>
</evidence>
<evidence type="ECO:0000256" key="5">
    <source>
        <dbReference type="ARBA" id="ARBA00023163"/>
    </source>
</evidence>
<keyword evidence="2" id="KW-0805">Transcription regulation</keyword>
<proteinExistence type="predicted"/>
<evidence type="ECO:0000313" key="8">
    <source>
        <dbReference type="Proteomes" id="UP000243075"/>
    </source>
</evidence>
<dbReference type="GeneID" id="37616195"/>
<evidence type="ECO:0000256" key="2">
    <source>
        <dbReference type="ARBA" id="ARBA00023015"/>
    </source>
</evidence>
<keyword evidence="1" id="KW-0244">Early protein</keyword>
<dbReference type="GO" id="GO:0003677">
    <property type="term" value="F:DNA binding"/>
    <property type="evidence" value="ECO:0007669"/>
    <property type="project" value="UniProtKB-KW"/>
</dbReference>
<reference evidence="7 8" key="4">
    <citation type="journal article" date="2007" name="J. Virol.">
        <title>Identification of novel rodent herpesviruses, including the first gammaherpesvirus of Mus musculus.</title>
        <authorList>
            <person name="Ehlers B."/>
            <person name="Kuchler J."/>
            <person name="Yasmum N."/>
            <person name="Dural G."/>
            <person name="Voigt S."/>
            <person name="Schmidt-Chanasit J."/>
            <person name="Jakel T."/>
            <person name="Matuschka F.R."/>
            <person name="Richter D."/>
            <person name="Essbauer S."/>
            <person name="Hughes D.J."/>
            <person name="Summers C."/>
            <person name="Bennett M."/>
            <person name="Stewart J.P."/>
            <person name="Ulrich R.G."/>
        </authorList>
    </citation>
    <scope>NUCLEOTIDE SEQUENCE [LARGE SCALE GENOMIC DNA]</scope>
    <source>
        <strain evidence="7">Sample #56</strain>
    </source>
</reference>
<name>Q8JYB5_9GAMA</name>
<dbReference type="KEGG" id="vg:37616195"/>
<evidence type="ECO:0000256" key="6">
    <source>
        <dbReference type="SAM" id="MobiDB-lite"/>
    </source>
</evidence>
<evidence type="ECO:0000313" key="7">
    <source>
        <dbReference type="EMBL" id="AAM22148.1"/>
    </source>
</evidence>
<keyword evidence="8" id="KW-1185">Reference proteome</keyword>
<reference evidence="7 8" key="2">
    <citation type="journal article" date="1999" name="J. Gen. Virol.">
        <title>Characterization of the DNA polymerase loci of the novel porcine lymphotropic herpesviruses 1 and 2 in domestic and feral pigs.</title>
        <authorList>
            <person name="Ulrich S."/>
            <person name="Goltz M."/>
            <person name="Ehlers B."/>
        </authorList>
    </citation>
    <scope>NUCLEOTIDE SEQUENCE [LARGE SCALE GENOMIC DNA]</scope>
    <source>
        <strain evidence="7">Sample #56</strain>
    </source>
</reference>
<dbReference type="Proteomes" id="UP000243075">
    <property type="component" value="Segment"/>
</dbReference>
<keyword evidence="5" id="KW-0804">Transcription</keyword>
<dbReference type="GO" id="GO:0006355">
    <property type="term" value="P:regulation of DNA-templated transcription"/>
    <property type="evidence" value="ECO:0007669"/>
    <property type="project" value="InterPro"/>
</dbReference>
<reference evidence="7 8" key="3">
    <citation type="journal article" date="2002" name="Virology">
        <title>Sequence analysis of the genome of porcine lymphotropic herpesvirus 1 and gene expression during posttransplant lymphoproliferative disease of pigs.</title>
        <authorList>
            <person name="Goltz M."/>
            <person name="Ericsson T."/>
            <person name="Patience C."/>
            <person name="Huang C.A."/>
            <person name="Noack S."/>
            <person name="Sachs D.H."/>
            <person name="Ehlers B."/>
        </authorList>
    </citation>
    <scope>NUCLEOTIDE SEQUENCE [LARGE SCALE GENOMIC DNA]</scope>
    <source>
        <strain evidence="7">Sample #56</strain>
    </source>
</reference>
<evidence type="ECO:0000256" key="3">
    <source>
        <dbReference type="ARBA" id="ARBA00023125"/>
    </source>
</evidence>
<protein>
    <submittedName>
        <fullName evidence="7">R transactivator of EBV-like protein</fullName>
    </submittedName>
</protein>
<dbReference type="OrthoDB" id="14944at10239"/>
<organism evidence="7 8">
    <name type="scientific">Suid gammaherpesvirus 3</name>
    <dbReference type="NCBI Taxonomy" id="1960249"/>
    <lineage>
        <taxon>Viruses</taxon>
        <taxon>Duplodnaviria</taxon>
        <taxon>Heunggongvirae</taxon>
        <taxon>Peploviricota</taxon>
        <taxon>Herviviricetes</taxon>
        <taxon>Herpesvirales</taxon>
        <taxon>Orthoherpesviridae</taxon>
        <taxon>Gammaherpesvirinae</taxon>
        <taxon>Macavirus</taxon>
        <taxon>Macavirus suidgamma3</taxon>
    </lineage>
</organism>
<keyword evidence="4" id="KW-0010">Activator</keyword>
<sequence length="510" mass="57729">MDSLQKMTPMDKRRKYISKSVSMDDFLKTDVDLKNKLLPILQTYQRSIYCTNEQSEDFTRNTCNLCKELAQAALHVNEDLAGLVLDLNLFNLFALFKNYRQKARSLDCPQLLCAAASGQLIRHFMERIIQSTDKFFLLAPCNDLQISPAFATSMYTLLAEVRVKAVGQGRMLGSGRIQVMKAGKDVLDTYSSLKQMGLINPRVQKFLQLVFTPVNIDSVFCPLFKREQEIREQKASLFDAVTLAPRRRCPNKSILTENKAQRYVIPDSLLYPEDADGNVTYGNPDMSQFLGTTSNMVVSLKTTSHVHPPEPNPIRKRAIQKNRDSQCMADGASMRTRKCAKLNTTEDLQPSTSSASFGYSPEIHTPQGTLIPISSFEGLLHNNWETPSKYPQSSNNSNYYTYTQQSTKTEETNEKHTSQNLDNLLQDLLDFEEQQGQMQQHLQNVTSETMGVSQSASYGVPVCDYKQPDMNVLNHNINSPLSTEMQNIFSYLSEDIPSLHELHVAQRLVL</sequence>
<accession>Q8JYB5</accession>
<dbReference type="InterPro" id="IPR004998">
    <property type="entry name" value="Herpes_TAF50"/>
</dbReference>
<feature type="region of interest" description="Disordered" evidence="6">
    <location>
        <begin position="343"/>
        <end position="363"/>
    </location>
</feature>
<dbReference type="Pfam" id="PF03326">
    <property type="entry name" value="Herpes_TAF50"/>
    <property type="match status" value="1"/>
</dbReference>
<feature type="region of interest" description="Disordered" evidence="6">
    <location>
        <begin position="387"/>
        <end position="416"/>
    </location>
</feature>
<feature type="compositionally biased region" description="Polar residues" evidence="6">
    <location>
        <begin position="387"/>
        <end position="407"/>
    </location>
</feature>
<dbReference type="RefSeq" id="YP_009505374.1">
    <property type="nucleotide sequence ID" value="NC_038264.1"/>
</dbReference>
<feature type="compositionally biased region" description="Polar residues" evidence="6">
    <location>
        <begin position="343"/>
        <end position="357"/>
    </location>
</feature>
<dbReference type="EMBL" id="AF478169">
    <property type="protein sequence ID" value="AAM22148.1"/>
    <property type="molecule type" value="Genomic_DNA"/>
</dbReference>
<keyword evidence="3" id="KW-0238">DNA-binding</keyword>
<evidence type="ECO:0000256" key="4">
    <source>
        <dbReference type="ARBA" id="ARBA00023159"/>
    </source>
</evidence>
<reference evidence="7 8" key="1">
    <citation type="journal article" date="1999" name="J. Gen. Virol.">
        <title>Detection of two novel porcine herpesviruses with high similarity to gammaherpesviruses.</title>
        <authorList>
            <person name="Ehlers B."/>
            <person name="Ulrich S."/>
            <person name="Goltz M."/>
        </authorList>
    </citation>
    <scope>NUCLEOTIDE SEQUENCE [LARGE SCALE GENOMIC DNA]</scope>
    <source>
        <strain evidence="7">Sample #56</strain>
    </source>
</reference>